<dbReference type="PANTHER" id="PTHR43415:SF3">
    <property type="entry name" value="GNAT-FAMILY ACETYLTRANSFERASE"/>
    <property type="match status" value="1"/>
</dbReference>
<dbReference type="CDD" id="cd04301">
    <property type="entry name" value="NAT_SF"/>
    <property type="match status" value="1"/>
</dbReference>
<dbReference type="InterPro" id="IPR016181">
    <property type="entry name" value="Acyl_CoA_acyltransferase"/>
</dbReference>
<protein>
    <submittedName>
        <fullName evidence="2">GNAT family N-acetyltransferase</fullName>
        <ecNumber evidence="2">2.3.-.-</ecNumber>
    </submittedName>
</protein>
<keyword evidence="2" id="KW-0012">Acyltransferase</keyword>
<dbReference type="SUPFAM" id="SSF55729">
    <property type="entry name" value="Acyl-CoA N-acyltransferases (Nat)"/>
    <property type="match status" value="1"/>
</dbReference>
<proteinExistence type="predicted"/>
<reference evidence="2 3" key="1">
    <citation type="submission" date="2024-08" db="EMBL/GenBank/DDBJ databases">
        <title>Tateyamaria sp. nov., isolated from marine algae.</title>
        <authorList>
            <person name="Choi B.J."/>
            <person name="Kim J.M."/>
            <person name="Lee J.K."/>
            <person name="Choi D.G."/>
            <person name="Bayburt H."/>
            <person name="Baek J.H."/>
            <person name="Han D.M."/>
            <person name="Jeon C.O."/>
        </authorList>
    </citation>
    <scope>NUCLEOTIDE SEQUENCE [LARGE SCALE GENOMIC DNA]</scope>
    <source>
        <strain evidence="2 3">KMU-156</strain>
    </source>
</reference>
<dbReference type="InterPro" id="IPR000182">
    <property type="entry name" value="GNAT_dom"/>
</dbReference>
<dbReference type="GO" id="GO:0016746">
    <property type="term" value="F:acyltransferase activity"/>
    <property type="evidence" value="ECO:0007669"/>
    <property type="project" value="UniProtKB-KW"/>
</dbReference>
<keyword evidence="3" id="KW-1185">Reference proteome</keyword>
<accession>A0ABW8UZP3</accession>
<dbReference type="Gene3D" id="3.40.630.30">
    <property type="match status" value="1"/>
</dbReference>
<evidence type="ECO:0000313" key="2">
    <source>
        <dbReference type="EMBL" id="MFL4471162.1"/>
    </source>
</evidence>
<dbReference type="Proteomes" id="UP001627408">
    <property type="component" value="Unassembled WGS sequence"/>
</dbReference>
<keyword evidence="2" id="KW-0808">Transferase</keyword>
<dbReference type="PANTHER" id="PTHR43415">
    <property type="entry name" value="SPERMIDINE N(1)-ACETYLTRANSFERASE"/>
    <property type="match status" value="1"/>
</dbReference>
<evidence type="ECO:0000259" key="1">
    <source>
        <dbReference type="PROSITE" id="PS51186"/>
    </source>
</evidence>
<dbReference type="EMBL" id="JBHDIY010000002">
    <property type="protein sequence ID" value="MFL4471162.1"/>
    <property type="molecule type" value="Genomic_DNA"/>
</dbReference>
<name>A0ABW8UZP3_9RHOB</name>
<evidence type="ECO:0000313" key="3">
    <source>
        <dbReference type="Proteomes" id="UP001627408"/>
    </source>
</evidence>
<dbReference type="PROSITE" id="PS51186">
    <property type="entry name" value="GNAT"/>
    <property type="match status" value="1"/>
</dbReference>
<organism evidence="2 3">
    <name type="scientific">Tateyamaria armeniaca</name>
    <dbReference type="NCBI Taxonomy" id="2518930"/>
    <lineage>
        <taxon>Bacteria</taxon>
        <taxon>Pseudomonadati</taxon>
        <taxon>Pseudomonadota</taxon>
        <taxon>Alphaproteobacteria</taxon>
        <taxon>Rhodobacterales</taxon>
        <taxon>Roseobacteraceae</taxon>
        <taxon>Tateyamaria</taxon>
    </lineage>
</organism>
<dbReference type="EC" id="2.3.-.-" evidence="2"/>
<gene>
    <name evidence="2" type="ORF">ACERZ8_15200</name>
</gene>
<feature type="domain" description="N-acetyltransferase" evidence="1">
    <location>
        <begin position="14"/>
        <end position="171"/>
    </location>
</feature>
<comment type="caution">
    <text evidence="2">The sequence shown here is derived from an EMBL/GenBank/DDBJ whole genome shotgun (WGS) entry which is preliminary data.</text>
</comment>
<dbReference type="Pfam" id="PF13302">
    <property type="entry name" value="Acetyltransf_3"/>
    <property type="match status" value="1"/>
</dbReference>
<dbReference type="RefSeq" id="WP_407592994.1">
    <property type="nucleotide sequence ID" value="NZ_JBHDIY010000002.1"/>
</dbReference>
<sequence>MADQHKPVLQGDTVTLRDATPLDVQPRFALGNTPEIHAMFGADPAAVRDITPEAADAWVQSHIDDPHSWIIEANGALIGGIRLYGINYSDQRAQLAIGIIDPKALGKGLGTQAMQLLAAHAFDTMGLHRLGCRVLDFNARAIAAYEKVGFVVEGRERESALIAGEWHDDLILGLLDRDLNR</sequence>